<keyword evidence="7" id="KW-1015">Disulfide bond</keyword>
<feature type="transmembrane region" description="Helical" evidence="10">
    <location>
        <begin position="80"/>
        <end position="105"/>
    </location>
</feature>
<dbReference type="GO" id="GO:0003955">
    <property type="term" value="F:NAD(P)H dehydrogenase (quinone) activity"/>
    <property type="evidence" value="ECO:0007669"/>
    <property type="project" value="TreeGrafter"/>
</dbReference>
<dbReference type="Proteomes" id="UP000298049">
    <property type="component" value="Chromosome"/>
</dbReference>
<dbReference type="InterPro" id="IPR023753">
    <property type="entry name" value="FAD/NAD-binding_dom"/>
</dbReference>
<evidence type="ECO:0000313" key="15">
    <source>
        <dbReference type="Proteomes" id="UP000298049"/>
    </source>
</evidence>
<dbReference type="Gene3D" id="3.50.50.60">
    <property type="entry name" value="FAD/NAD(P)-binding domain"/>
    <property type="match status" value="2"/>
</dbReference>
<dbReference type="Pfam" id="PF09335">
    <property type="entry name" value="VTT_dom"/>
    <property type="match status" value="1"/>
</dbReference>
<dbReference type="GO" id="GO:0016668">
    <property type="term" value="F:oxidoreductase activity, acting on a sulfur group of donors, NAD(P) as acceptor"/>
    <property type="evidence" value="ECO:0007669"/>
    <property type="project" value="InterPro"/>
</dbReference>
<dbReference type="Gene3D" id="3.30.390.30">
    <property type="match status" value="1"/>
</dbReference>
<feature type="transmembrane region" description="Helical" evidence="10">
    <location>
        <begin position="241"/>
        <end position="260"/>
    </location>
</feature>
<keyword evidence="8 9" id="KW-0676">Redox-active center</keyword>
<dbReference type="InterPro" id="IPR036188">
    <property type="entry name" value="FAD/NAD-bd_sf"/>
</dbReference>
<dbReference type="SUPFAM" id="SSF51905">
    <property type="entry name" value="FAD/NAD(P)-binding domain"/>
    <property type="match status" value="1"/>
</dbReference>
<dbReference type="Pfam" id="PF07992">
    <property type="entry name" value="Pyr_redox_2"/>
    <property type="match status" value="1"/>
</dbReference>
<sequence>MRNKGKLILLAAIVMAVLGFFIFGLGQYLSLETLKAQQQALTEAIAANPFLASAAYLMGYIIITALSLPGATLMTLAGGALFGLVWGLVLVSFASAIGATLAFFASRYLFRDTLRKRYARQLKKIDEGVARDGAFYLASLRLVPIFPFFVINLMMGLTAMRSWTFYWVSQLAMLPGTLVYVNAGTQLAQVESLSGVLSTEVLLSLALLGLFPLLAKIVLAFINRRRLYKGLQRPDRFDYNLLVIGAGSGGLVSAYIGAAVKARVGLIEAHQMGGDCLHTGCVPSKALIKTSRLAQNFRQAERYGLVSMEPEIPFATVMERVQSVIEKVEPHDSVERYSKLGVECISGTARFIDPWTLGVEGASGTQRLTARSIVIATGGRPLLPPIPGIDEVTPLTSENIWQLRERPERLLVLGGGPVGSELAQAFARLGSKVIHIDRGGQLLSKEDPDVGEAVLDQFRRDGIDVRLNHNAARFAVESGQKVLYAEHDNTKVRIEFDEVLVALGRKANTQGLNLEAIQVEPTDKGTLPVAEDMSVRYPHIFACGDVAGPFQFTHTASYQAWFTAVNGLFGHFKRFRVDYSTIPWVTFTSPEVGRVGLSEAEATAQGVDYEVTRYALDDLDRAIAESEDHGFIKVLTAPGKDKILGAVVVGEHAGELLAEFVLAMKHGLGLNKILGTIHVYPTWNEGAKAAAGQWKQAHAPARLLKWLSRYHHFRLGRDGRSSNRTTDSSHP</sequence>
<evidence type="ECO:0000256" key="3">
    <source>
        <dbReference type="ARBA" id="ARBA00022630"/>
    </source>
</evidence>
<evidence type="ECO:0000259" key="13">
    <source>
        <dbReference type="Pfam" id="PF09335"/>
    </source>
</evidence>
<dbReference type="GO" id="GO:0005886">
    <property type="term" value="C:plasma membrane"/>
    <property type="evidence" value="ECO:0007669"/>
    <property type="project" value="UniProtKB-ARBA"/>
</dbReference>
<dbReference type="GO" id="GO:0050660">
    <property type="term" value="F:flavin adenine dinucleotide binding"/>
    <property type="evidence" value="ECO:0007669"/>
    <property type="project" value="TreeGrafter"/>
</dbReference>
<feature type="transmembrane region" description="Helical" evidence="10">
    <location>
        <begin position="49"/>
        <end position="68"/>
    </location>
</feature>
<dbReference type="PROSITE" id="PS00076">
    <property type="entry name" value="PYRIDINE_REDOX_1"/>
    <property type="match status" value="1"/>
</dbReference>
<feature type="transmembrane region" description="Helical" evidence="10">
    <location>
        <begin position="201"/>
        <end position="221"/>
    </location>
</feature>
<keyword evidence="15" id="KW-1185">Reference proteome</keyword>
<evidence type="ECO:0000313" key="14">
    <source>
        <dbReference type="EMBL" id="QCF27529.1"/>
    </source>
</evidence>
<dbReference type="InterPro" id="IPR032816">
    <property type="entry name" value="VTT_dom"/>
</dbReference>
<reference evidence="14 15" key="1">
    <citation type="submission" date="2018-07" db="EMBL/GenBank/DDBJ databases">
        <title>Marsedoiliclastica nanhaica gen. nov. sp. nov., a novel marine hydrocarbonoclastic bacterium isolated from an in-situ enriched hydrocarbon-degrading consortium in deep-sea sediment.</title>
        <authorList>
            <person name="Dong C."/>
            <person name="Ma T."/>
            <person name="Liu R."/>
            <person name="Shao Z."/>
        </authorList>
    </citation>
    <scope>NUCLEOTIDE SEQUENCE [LARGE SCALE GENOMIC DNA]</scope>
    <source>
        <strain evidence="15">soil36-7</strain>
    </source>
</reference>
<keyword evidence="10" id="KW-1133">Transmembrane helix</keyword>
<comment type="cofactor">
    <cofactor evidence="1">
        <name>FAD</name>
        <dbReference type="ChEBI" id="CHEBI:57692"/>
    </cofactor>
</comment>
<feature type="domain" description="Pyridine nucleotide-disulphide oxidoreductase dimerisation" evidence="11">
    <location>
        <begin position="582"/>
        <end position="690"/>
    </location>
</feature>
<keyword evidence="5" id="KW-0521">NADP</keyword>
<keyword evidence="6 9" id="KW-0560">Oxidoreductase</keyword>
<evidence type="ECO:0000256" key="4">
    <source>
        <dbReference type="ARBA" id="ARBA00022827"/>
    </source>
</evidence>
<evidence type="ECO:0000256" key="10">
    <source>
        <dbReference type="SAM" id="Phobius"/>
    </source>
</evidence>
<dbReference type="SUPFAM" id="SSF55424">
    <property type="entry name" value="FAD/NAD-linked reductases, dimerisation (C-terminal) domain"/>
    <property type="match status" value="1"/>
</dbReference>
<dbReference type="InterPro" id="IPR016156">
    <property type="entry name" value="FAD/NAD-linked_Rdtase_dimer_sf"/>
</dbReference>
<dbReference type="RefSeq" id="WP_136550241.1">
    <property type="nucleotide sequence ID" value="NZ_CP031093.1"/>
</dbReference>
<dbReference type="PANTHER" id="PTHR43014">
    <property type="entry name" value="MERCURIC REDUCTASE"/>
    <property type="match status" value="1"/>
</dbReference>
<evidence type="ECO:0000256" key="7">
    <source>
        <dbReference type="ARBA" id="ARBA00023157"/>
    </source>
</evidence>
<feature type="transmembrane region" description="Helical" evidence="10">
    <location>
        <begin position="133"/>
        <end position="151"/>
    </location>
</feature>
<gene>
    <name evidence="14" type="ORF">soil367_17245</name>
</gene>
<evidence type="ECO:0000256" key="5">
    <source>
        <dbReference type="ARBA" id="ARBA00022857"/>
    </source>
</evidence>
<proteinExistence type="inferred from homology"/>
<organism evidence="14 15">
    <name type="scientific">Hydrocarboniclastica marina</name>
    <dbReference type="NCBI Taxonomy" id="2259620"/>
    <lineage>
        <taxon>Bacteria</taxon>
        <taxon>Pseudomonadati</taxon>
        <taxon>Pseudomonadota</taxon>
        <taxon>Gammaproteobacteria</taxon>
        <taxon>Alteromonadales</taxon>
        <taxon>Alteromonadaceae</taxon>
        <taxon>Hydrocarboniclastica</taxon>
    </lineage>
</organism>
<evidence type="ECO:0000256" key="2">
    <source>
        <dbReference type="ARBA" id="ARBA00007532"/>
    </source>
</evidence>
<feature type="transmembrane region" description="Helical" evidence="10">
    <location>
        <begin position="163"/>
        <end position="181"/>
    </location>
</feature>
<dbReference type="PRINTS" id="PR00411">
    <property type="entry name" value="PNDRDTASEI"/>
</dbReference>
<dbReference type="PANTHER" id="PTHR43014:SF2">
    <property type="entry name" value="MERCURIC REDUCTASE"/>
    <property type="match status" value="1"/>
</dbReference>
<evidence type="ECO:0000259" key="11">
    <source>
        <dbReference type="Pfam" id="PF02852"/>
    </source>
</evidence>
<evidence type="ECO:0000259" key="12">
    <source>
        <dbReference type="Pfam" id="PF07992"/>
    </source>
</evidence>
<feature type="domain" description="FAD/NAD(P)-binding" evidence="12">
    <location>
        <begin position="239"/>
        <end position="560"/>
    </location>
</feature>
<dbReference type="KEGG" id="hmi:soil367_17245"/>
<keyword evidence="3 9" id="KW-0285">Flavoprotein</keyword>
<protein>
    <submittedName>
        <fullName evidence="14">Pyridine nucleotide-disulfide oxidoreductase</fullName>
    </submittedName>
</protein>
<accession>A0A4P7XK19</accession>
<dbReference type="PRINTS" id="PR00368">
    <property type="entry name" value="FADPNR"/>
</dbReference>
<keyword evidence="10" id="KW-0472">Membrane</keyword>
<evidence type="ECO:0000256" key="6">
    <source>
        <dbReference type="ARBA" id="ARBA00023002"/>
    </source>
</evidence>
<dbReference type="InterPro" id="IPR004099">
    <property type="entry name" value="Pyr_nucl-diS_OxRdtase_dimer"/>
</dbReference>
<dbReference type="InterPro" id="IPR012999">
    <property type="entry name" value="Pyr_OxRdtase_I_AS"/>
</dbReference>
<feature type="transmembrane region" description="Helical" evidence="10">
    <location>
        <begin position="7"/>
        <end position="29"/>
    </location>
</feature>
<keyword evidence="10" id="KW-0812">Transmembrane</keyword>
<dbReference type="AlphaFoldDB" id="A0A4P7XK19"/>
<dbReference type="OrthoDB" id="9800167at2"/>
<name>A0A4P7XK19_9ALTE</name>
<keyword evidence="4 9" id="KW-0274">FAD</keyword>
<evidence type="ECO:0000256" key="8">
    <source>
        <dbReference type="ARBA" id="ARBA00023284"/>
    </source>
</evidence>
<comment type="similarity">
    <text evidence="2 9">Belongs to the class-I pyridine nucleotide-disulfide oxidoreductase family.</text>
</comment>
<feature type="domain" description="VTT" evidence="13">
    <location>
        <begin position="72"/>
        <end position="185"/>
    </location>
</feature>
<evidence type="ECO:0000256" key="9">
    <source>
        <dbReference type="RuleBase" id="RU003691"/>
    </source>
</evidence>
<evidence type="ECO:0000256" key="1">
    <source>
        <dbReference type="ARBA" id="ARBA00001974"/>
    </source>
</evidence>
<dbReference type="EMBL" id="CP031093">
    <property type="protein sequence ID" value="QCF27529.1"/>
    <property type="molecule type" value="Genomic_DNA"/>
</dbReference>
<dbReference type="Pfam" id="PF02852">
    <property type="entry name" value="Pyr_redox_dim"/>
    <property type="match status" value="1"/>
</dbReference>
<dbReference type="FunFam" id="3.30.390.30:FF:000001">
    <property type="entry name" value="Dihydrolipoyl dehydrogenase"/>
    <property type="match status" value="1"/>
</dbReference>